<keyword evidence="3" id="KW-0804">Transcription</keyword>
<sequence>MADPLVQIIRLLRPRAVFSKGISGAGAWAVRYSAFGQPGFCAVTEGRCRLAVDGEEPVTLEEGDFVLLPATPAFSMSGFEPATPVRIDPKAAPTPDREVRFGRQDGPVDVRQFGGWFTFGSPDAELLVSLLPGMIHIRGVGRLSAIVRLVGEEAAREDIGRDLILERYVEILLIEALRAAPVTRDRPGLLRGLADQRIAAALRAMHADFERNWTVPALARAAGLSRSAFFDRFARLVGMRPMEYLLSWRMAVAKDLLRGEDLSLDEVAGRVGYSSASTFSTAFSRHVGLPPGRYMRGKPELAGSYQ</sequence>
<dbReference type="PANTHER" id="PTHR46796">
    <property type="entry name" value="HTH-TYPE TRANSCRIPTIONAL ACTIVATOR RHAS-RELATED"/>
    <property type="match status" value="1"/>
</dbReference>
<dbReference type="GO" id="GO:0043565">
    <property type="term" value="F:sequence-specific DNA binding"/>
    <property type="evidence" value="ECO:0007669"/>
    <property type="project" value="InterPro"/>
</dbReference>
<reference evidence="5 6" key="1">
    <citation type="submission" date="2020-08" db="EMBL/GenBank/DDBJ databases">
        <title>Genomic Encyclopedia of Type Strains, Phase IV (KMG-IV): sequencing the most valuable type-strain genomes for metagenomic binning, comparative biology and taxonomic classification.</title>
        <authorList>
            <person name="Goeker M."/>
        </authorList>
    </citation>
    <scope>NUCLEOTIDE SEQUENCE [LARGE SCALE GENOMIC DNA]</scope>
    <source>
        <strain evidence="5 6">DSM 28101</strain>
    </source>
</reference>
<evidence type="ECO:0000256" key="2">
    <source>
        <dbReference type="ARBA" id="ARBA00023125"/>
    </source>
</evidence>
<dbReference type="InterPro" id="IPR020449">
    <property type="entry name" value="Tscrpt_reg_AraC-type_HTH"/>
</dbReference>
<dbReference type="InterPro" id="IPR009057">
    <property type="entry name" value="Homeodomain-like_sf"/>
</dbReference>
<dbReference type="AlphaFoldDB" id="A0A7W6KIB0"/>
<feature type="domain" description="HTH araC/xylS-type" evidence="4">
    <location>
        <begin position="199"/>
        <end position="297"/>
    </location>
</feature>
<dbReference type="PANTHER" id="PTHR46796:SF7">
    <property type="entry name" value="ARAC FAMILY TRANSCRIPTIONAL REGULATOR"/>
    <property type="match status" value="1"/>
</dbReference>
<evidence type="ECO:0000259" key="4">
    <source>
        <dbReference type="PROSITE" id="PS01124"/>
    </source>
</evidence>
<dbReference type="InterPro" id="IPR011051">
    <property type="entry name" value="RmlC_Cupin_sf"/>
</dbReference>
<dbReference type="PROSITE" id="PS01124">
    <property type="entry name" value="HTH_ARAC_FAMILY_2"/>
    <property type="match status" value="1"/>
</dbReference>
<organism evidence="5 6">
    <name type="scientific">Martelella radicis</name>
    <dbReference type="NCBI Taxonomy" id="1397476"/>
    <lineage>
        <taxon>Bacteria</taxon>
        <taxon>Pseudomonadati</taxon>
        <taxon>Pseudomonadota</taxon>
        <taxon>Alphaproteobacteria</taxon>
        <taxon>Hyphomicrobiales</taxon>
        <taxon>Aurantimonadaceae</taxon>
        <taxon>Martelella</taxon>
    </lineage>
</organism>
<dbReference type="GO" id="GO:0003700">
    <property type="term" value="F:DNA-binding transcription factor activity"/>
    <property type="evidence" value="ECO:0007669"/>
    <property type="project" value="InterPro"/>
</dbReference>
<dbReference type="SUPFAM" id="SSF46689">
    <property type="entry name" value="Homeodomain-like"/>
    <property type="match status" value="2"/>
</dbReference>
<keyword evidence="2 5" id="KW-0238">DNA-binding</keyword>
<protein>
    <submittedName>
        <fullName evidence="5">AraC-like DNA-binding protein</fullName>
    </submittedName>
</protein>
<dbReference type="SMART" id="SM00342">
    <property type="entry name" value="HTH_ARAC"/>
    <property type="match status" value="1"/>
</dbReference>
<dbReference type="Gene3D" id="1.10.10.60">
    <property type="entry name" value="Homeodomain-like"/>
    <property type="match status" value="2"/>
</dbReference>
<proteinExistence type="predicted"/>
<keyword evidence="1" id="KW-0805">Transcription regulation</keyword>
<name>A0A7W6KIB0_9HYPH</name>
<dbReference type="EMBL" id="JACIDZ010000003">
    <property type="protein sequence ID" value="MBB4121530.1"/>
    <property type="molecule type" value="Genomic_DNA"/>
</dbReference>
<evidence type="ECO:0000313" key="6">
    <source>
        <dbReference type="Proteomes" id="UP000530571"/>
    </source>
</evidence>
<dbReference type="PRINTS" id="PR00032">
    <property type="entry name" value="HTHARAC"/>
</dbReference>
<dbReference type="Proteomes" id="UP000530571">
    <property type="component" value="Unassembled WGS sequence"/>
</dbReference>
<dbReference type="InterPro" id="IPR032783">
    <property type="entry name" value="AraC_lig"/>
</dbReference>
<dbReference type="Pfam" id="PF12833">
    <property type="entry name" value="HTH_18"/>
    <property type="match status" value="1"/>
</dbReference>
<dbReference type="InterPro" id="IPR050204">
    <property type="entry name" value="AraC_XylS_family_regulators"/>
</dbReference>
<keyword evidence="6" id="KW-1185">Reference proteome</keyword>
<dbReference type="InterPro" id="IPR018060">
    <property type="entry name" value="HTH_AraC"/>
</dbReference>
<gene>
    <name evidence="5" type="ORF">GGR30_001444</name>
</gene>
<comment type="caution">
    <text evidence="5">The sequence shown here is derived from an EMBL/GenBank/DDBJ whole genome shotgun (WGS) entry which is preliminary data.</text>
</comment>
<accession>A0A7W6KIB0</accession>
<dbReference type="Pfam" id="PF12852">
    <property type="entry name" value="Cupin_6"/>
    <property type="match status" value="1"/>
</dbReference>
<evidence type="ECO:0000256" key="3">
    <source>
        <dbReference type="ARBA" id="ARBA00023163"/>
    </source>
</evidence>
<dbReference type="RefSeq" id="WP_183484001.1">
    <property type="nucleotide sequence ID" value="NZ_JACIDZ010000003.1"/>
</dbReference>
<dbReference type="SUPFAM" id="SSF51182">
    <property type="entry name" value="RmlC-like cupins"/>
    <property type="match status" value="1"/>
</dbReference>
<evidence type="ECO:0000313" key="5">
    <source>
        <dbReference type="EMBL" id="MBB4121530.1"/>
    </source>
</evidence>
<evidence type="ECO:0000256" key="1">
    <source>
        <dbReference type="ARBA" id="ARBA00023015"/>
    </source>
</evidence>